<evidence type="ECO:0000313" key="2">
    <source>
        <dbReference type="EMBL" id="VBB33933.1"/>
    </source>
</evidence>
<dbReference type="AlphaFoldDB" id="A0A498SUQ9"/>
<feature type="region of interest" description="Disordered" evidence="1">
    <location>
        <begin position="262"/>
        <end position="305"/>
    </location>
</feature>
<dbReference type="PANTHER" id="PTHR14907">
    <property type="entry name" value="FI14130P"/>
    <property type="match status" value="1"/>
</dbReference>
<organism evidence="2 3">
    <name type="scientific">Acanthocheilonema viteae</name>
    <name type="common">Filarial nematode worm</name>
    <name type="synonym">Dipetalonema viteae</name>
    <dbReference type="NCBI Taxonomy" id="6277"/>
    <lineage>
        <taxon>Eukaryota</taxon>
        <taxon>Metazoa</taxon>
        <taxon>Ecdysozoa</taxon>
        <taxon>Nematoda</taxon>
        <taxon>Chromadorea</taxon>
        <taxon>Rhabditida</taxon>
        <taxon>Spirurina</taxon>
        <taxon>Spiruromorpha</taxon>
        <taxon>Filarioidea</taxon>
        <taxon>Onchocercidae</taxon>
        <taxon>Acanthocheilonema</taxon>
    </lineage>
</organism>
<evidence type="ECO:0000313" key="3">
    <source>
        <dbReference type="Proteomes" id="UP000276991"/>
    </source>
</evidence>
<sequence>MNAKQQLIGDELDSYFNDCVKRHNGPSMGLNGMRSIANTYNVTNRNWNRNEMNSKNNDNVIMRPKKLKDVQEKQQQRLIRYRPVSTANSYASSLASSGMTDIRWRNSRASPCSSLSTSCQHIHESPNLWKYEGYLEEEKALINRGLETAKRLTGWYCERLKSVQKRSSLLDRGLVPVDGAIHEEKLNYLRAHIAELNRRITSLIESNDHSFPTHSNLQVKTQMPQPSDDHSQYYRRQNIKLCQELADKNLLIERLLSEKTENNKEHGSAFRKVEPKRLTSTITNTERKNHHAQSHSWIPSEGTLM</sequence>
<gene>
    <name evidence="2" type="ORF">NAV_LOCUS8724</name>
</gene>
<name>A0A498SUQ9_ACAVI</name>
<keyword evidence="3" id="KW-1185">Reference proteome</keyword>
<dbReference type="Pfam" id="PF11414">
    <property type="entry name" value="Suppressor_APC"/>
    <property type="match status" value="1"/>
</dbReference>
<reference evidence="2 3" key="1">
    <citation type="submission" date="2018-08" db="EMBL/GenBank/DDBJ databases">
        <authorList>
            <person name="Laetsch R D."/>
            <person name="Stevens L."/>
            <person name="Kumar S."/>
            <person name="Blaxter L. M."/>
        </authorList>
    </citation>
    <scope>NUCLEOTIDE SEQUENCE [LARGE SCALE GENOMIC DNA]</scope>
</reference>
<accession>A0A498SUQ9</accession>
<dbReference type="Proteomes" id="UP000276991">
    <property type="component" value="Unassembled WGS sequence"/>
</dbReference>
<dbReference type="OrthoDB" id="10035013at2759"/>
<protein>
    <submittedName>
        <fullName evidence="2">Uncharacterized protein</fullName>
    </submittedName>
</protein>
<dbReference type="EMBL" id="UPTC01002843">
    <property type="protein sequence ID" value="VBB33933.1"/>
    <property type="molecule type" value="Genomic_DNA"/>
</dbReference>
<feature type="compositionally biased region" description="Polar residues" evidence="1">
    <location>
        <begin position="211"/>
        <end position="225"/>
    </location>
</feature>
<feature type="region of interest" description="Disordered" evidence="1">
    <location>
        <begin position="211"/>
        <end position="230"/>
    </location>
</feature>
<dbReference type="InterPro" id="IPR026828">
    <property type="entry name" value="SAPC2_1/2"/>
</dbReference>
<dbReference type="PANTHER" id="PTHR14907:SF2">
    <property type="entry name" value="SUPPRESSOR APC DOMAIN-CONTAINING PROTEIN 2"/>
    <property type="match status" value="1"/>
</dbReference>
<evidence type="ECO:0000256" key="1">
    <source>
        <dbReference type="SAM" id="MobiDB-lite"/>
    </source>
</evidence>
<feature type="compositionally biased region" description="Basic and acidic residues" evidence="1">
    <location>
        <begin position="262"/>
        <end position="277"/>
    </location>
</feature>
<proteinExistence type="predicted"/>